<dbReference type="EMBL" id="JASCTH010000025">
    <property type="protein sequence ID" value="MDI6103326.1"/>
    <property type="molecule type" value="Genomic_DNA"/>
</dbReference>
<gene>
    <name evidence="6" type="ORF">QLQ12_32430</name>
</gene>
<keyword evidence="1" id="KW-0677">Repeat</keyword>
<dbReference type="Pfam" id="PF00005">
    <property type="entry name" value="ABC_tran"/>
    <property type="match status" value="2"/>
</dbReference>
<protein>
    <submittedName>
        <fullName evidence="6">ABC-F family ATP-binding cassette domain-containing protein</fullName>
    </submittedName>
</protein>
<accession>A0ABT6WUK8</accession>
<feature type="region of interest" description="Disordered" evidence="4">
    <location>
        <begin position="304"/>
        <end position="326"/>
    </location>
</feature>
<dbReference type="InterPro" id="IPR017871">
    <property type="entry name" value="ABC_transporter-like_CS"/>
</dbReference>
<dbReference type="RefSeq" id="WP_282764351.1">
    <property type="nucleotide sequence ID" value="NZ_JASCTH010000025.1"/>
</dbReference>
<dbReference type="InterPro" id="IPR003593">
    <property type="entry name" value="AAA+_ATPase"/>
</dbReference>
<dbReference type="PANTHER" id="PTHR19211">
    <property type="entry name" value="ATP-BINDING TRANSPORT PROTEIN-RELATED"/>
    <property type="match status" value="1"/>
</dbReference>
<dbReference type="Proteomes" id="UP001241758">
    <property type="component" value="Unassembled WGS sequence"/>
</dbReference>
<dbReference type="PROSITE" id="PS50893">
    <property type="entry name" value="ABC_TRANSPORTER_2"/>
    <property type="match status" value="2"/>
</dbReference>
<organism evidence="6 7">
    <name type="scientific">Actinoplanes sandaracinus</name>
    <dbReference type="NCBI Taxonomy" id="3045177"/>
    <lineage>
        <taxon>Bacteria</taxon>
        <taxon>Bacillati</taxon>
        <taxon>Actinomycetota</taxon>
        <taxon>Actinomycetes</taxon>
        <taxon>Micromonosporales</taxon>
        <taxon>Micromonosporaceae</taxon>
        <taxon>Actinoplanes</taxon>
    </lineage>
</organism>
<evidence type="ECO:0000256" key="4">
    <source>
        <dbReference type="SAM" id="MobiDB-lite"/>
    </source>
</evidence>
<dbReference type="CDD" id="cd03221">
    <property type="entry name" value="ABCF_EF-3"/>
    <property type="match status" value="1"/>
</dbReference>
<dbReference type="SMART" id="SM00382">
    <property type="entry name" value="AAA"/>
    <property type="match status" value="2"/>
</dbReference>
<comment type="caution">
    <text evidence="6">The sequence shown here is derived from an EMBL/GenBank/DDBJ whole genome shotgun (WGS) entry which is preliminary data.</text>
</comment>
<feature type="domain" description="ABC transporter" evidence="5">
    <location>
        <begin position="362"/>
        <end position="558"/>
    </location>
</feature>
<dbReference type="SUPFAM" id="SSF52540">
    <property type="entry name" value="P-loop containing nucleoside triphosphate hydrolases"/>
    <property type="match status" value="2"/>
</dbReference>
<evidence type="ECO:0000256" key="2">
    <source>
        <dbReference type="ARBA" id="ARBA00022741"/>
    </source>
</evidence>
<evidence type="ECO:0000256" key="3">
    <source>
        <dbReference type="ARBA" id="ARBA00022840"/>
    </source>
</evidence>
<dbReference type="InterPro" id="IPR027417">
    <property type="entry name" value="P-loop_NTPase"/>
</dbReference>
<evidence type="ECO:0000256" key="1">
    <source>
        <dbReference type="ARBA" id="ARBA00022737"/>
    </source>
</evidence>
<keyword evidence="3 6" id="KW-0067">ATP-binding</keyword>
<dbReference type="Gene3D" id="3.40.50.300">
    <property type="entry name" value="P-loop containing nucleotide triphosphate hydrolases"/>
    <property type="match status" value="2"/>
</dbReference>
<dbReference type="InterPro" id="IPR003439">
    <property type="entry name" value="ABC_transporter-like_ATP-bd"/>
</dbReference>
<keyword evidence="7" id="KW-1185">Reference proteome</keyword>
<sequence>MRTDELTSPVSTPSYGRVFQLTAKDVVRAPGGSLLLDGVTLSVAADEKIGIVGENGSGKSTLLRMLAGVEAPDSGEITVQAPGGVGYLGQVPDLPADGDVQGAIDHALKELRDLETAINDAATRMATATGDELEDLLTAYGQMLERFEARDGYAADARVDAAVHGLGLAAIPRDRPIASLSGGEQARLALACVLASSPELLLLDEPTNHLDVAALTWLEKRLREHPGTVLVVSHDRVFLERTATALLEVDGDRKTVARHGGGYAGYLRRRAAERLAWEQEYRAWCEEVKRQEELAATVNARLAEGPRPDAERGQRHQRNVEKQISSRVRNAGERLNRLHAEAVLPPPQPLRFTGRAATATSAKSAVLIEAEGVEVRGRLEIDRLTLKPGTRLLITGANGAGKSTLLRVLAGDLRPDRGTVRRHGSRIGWLPQELAEARPGQTLLGAFAASMPGPAAEHREALLSLGLFRPEDLDTPAAGLSIGQRRRLALARLLRMPADVLLLDEPTNHLSPGLVEDLEVALAEYQGALVIVSHDRMMNERFTGDRAEMHGGRFTAPR</sequence>
<proteinExistence type="predicted"/>
<keyword evidence="2" id="KW-0547">Nucleotide-binding</keyword>
<evidence type="ECO:0000313" key="7">
    <source>
        <dbReference type="Proteomes" id="UP001241758"/>
    </source>
</evidence>
<dbReference type="GO" id="GO:0005524">
    <property type="term" value="F:ATP binding"/>
    <property type="evidence" value="ECO:0007669"/>
    <property type="project" value="UniProtKB-KW"/>
</dbReference>
<evidence type="ECO:0000313" key="6">
    <source>
        <dbReference type="EMBL" id="MDI6103326.1"/>
    </source>
</evidence>
<dbReference type="PANTHER" id="PTHR19211:SF14">
    <property type="entry name" value="ATP-BINDING CASSETTE SUB-FAMILY F MEMBER 1"/>
    <property type="match status" value="1"/>
</dbReference>
<feature type="compositionally biased region" description="Basic and acidic residues" evidence="4">
    <location>
        <begin position="304"/>
        <end position="321"/>
    </location>
</feature>
<name>A0ABT6WUK8_9ACTN</name>
<dbReference type="NCBIfam" id="NF000355">
    <property type="entry name" value="ribo_prot_ABC_F"/>
    <property type="match status" value="1"/>
</dbReference>
<reference evidence="6 7" key="1">
    <citation type="submission" date="2023-05" db="EMBL/GenBank/DDBJ databases">
        <title>Actinoplanes sp. NEAU-A12 genome sequencing.</title>
        <authorList>
            <person name="Wang Z.-S."/>
        </authorList>
    </citation>
    <scope>NUCLEOTIDE SEQUENCE [LARGE SCALE GENOMIC DNA]</scope>
    <source>
        <strain evidence="6 7">NEAU-A12</strain>
    </source>
</reference>
<dbReference type="InterPro" id="IPR050611">
    <property type="entry name" value="ABCF"/>
</dbReference>
<evidence type="ECO:0000259" key="5">
    <source>
        <dbReference type="PROSITE" id="PS50893"/>
    </source>
</evidence>
<dbReference type="PROSITE" id="PS00211">
    <property type="entry name" value="ABC_TRANSPORTER_1"/>
    <property type="match status" value="1"/>
</dbReference>
<feature type="domain" description="ABC transporter" evidence="5">
    <location>
        <begin position="21"/>
        <end position="275"/>
    </location>
</feature>